<gene>
    <name evidence="1" type="ORF">HS088_TW15G00915</name>
</gene>
<dbReference type="PANTHER" id="PTHR33696:SF1">
    <property type="entry name" value="T22J18.15"/>
    <property type="match status" value="1"/>
</dbReference>
<comment type="caution">
    <text evidence="1">The sequence shown here is derived from an EMBL/GenBank/DDBJ whole genome shotgun (WGS) entry which is preliminary data.</text>
</comment>
<organism evidence="1 2">
    <name type="scientific">Tripterygium wilfordii</name>
    <name type="common">Thunder God vine</name>
    <dbReference type="NCBI Taxonomy" id="458696"/>
    <lineage>
        <taxon>Eukaryota</taxon>
        <taxon>Viridiplantae</taxon>
        <taxon>Streptophyta</taxon>
        <taxon>Embryophyta</taxon>
        <taxon>Tracheophyta</taxon>
        <taxon>Spermatophyta</taxon>
        <taxon>Magnoliopsida</taxon>
        <taxon>eudicotyledons</taxon>
        <taxon>Gunneridae</taxon>
        <taxon>Pentapetalae</taxon>
        <taxon>rosids</taxon>
        <taxon>fabids</taxon>
        <taxon>Celastrales</taxon>
        <taxon>Celastraceae</taxon>
        <taxon>Tripterygium</taxon>
    </lineage>
</organism>
<dbReference type="FunCoup" id="A0A7J7CMW1">
    <property type="interactions" value="218"/>
</dbReference>
<dbReference type="AlphaFoldDB" id="A0A7J7CMW1"/>
<sequence length="201" mass="22491">MDSSSATLSFPATKTLSSLRTASFSSFSSSFSSSSSSYYFPDDQSPINPSTPLRFSGVPFSWEQLPGIPKKAQNHHHMIKDVSSMPIVLPLPPPTTSKRFDSEEFGISKKVGNSPSDWRDPFFAALVKCSKEDHHRHHQSSTDNSWIDDGPKVSRSVSDRFGFGNLYTSCKRSCNVTESIIYVNPRSRRTSYDPINHHRPN</sequence>
<reference evidence="1 2" key="1">
    <citation type="journal article" date="2020" name="Nat. Commun.">
        <title>Genome of Tripterygium wilfordii and identification of cytochrome P450 involved in triptolide biosynthesis.</title>
        <authorList>
            <person name="Tu L."/>
            <person name="Su P."/>
            <person name="Zhang Z."/>
            <person name="Gao L."/>
            <person name="Wang J."/>
            <person name="Hu T."/>
            <person name="Zhou J."/>
            <person name="Zhang Y."/>
            <person name="Zhao Y."/>
            <person name="Liu Y."/>
            <person name="Song Y."/>
            <person name="Tong Y."/>
            <person name="Lu Y."/>
            <person name="Yang J."/>
            <person name="Xu C."/>
            <person name="Jia M."/>
            <person name="Peters R.J."/>
            <person name="Huang L."/>
            <person name="Gao W."/>
        </authorList>
    </citation>
    <scope>NUCLEOTIDE SEQUENCE [LARGE SCALE GENOMIC DNA]</scope>
    <source>
        <strain evidence="2">cv. XIE 37</strain>
        <tissue evidence="1">Leaf</tissue>
    </source>
</reference>
<protein>
    <submittedName>
        <fullName evidence="1">Uncharacterized protein</fullName>
    </submittedName>
</protein>
<name>A0A7J7CMW1_TRIWF</name>
<dbReference type="EMBL" id="JAAARO010000015">
    <property type="protein sequence ID" value="KAF5735413.1"/>
    <property type="molecule type" value="Genomic_DNA"/>
</dbReference>
<evidence type="ECO:0000313" key="2">
    <source>
        <dbReference type="Proteomes" id="UP000593562"/>
    </source>
</evidence>
<dbReference type="Proteomes" id="UP000593562">
    <property type="component" value="Unassembled WGS sequence"/>
</dbReference>
<evidence type="ECO:0000313" key="1">
    <source>
        <dbReference type="EMBL" id="KAF5735413.1"/>
    </source>
</evidence>
<keyword evidence="2" id="KW-1185">Reference proteome</keyword>
<dbReference type="PANTHER" id="PTHR33696">
    <property type="entry name" value="T22J18.15-RELATED"/>
    <property type="match status" value="1"/>
</dbReference>
<accession>A0A7J7CMW1</accession>
<dbReference type="InterPro" id="IPR007789">
    <property type="entry name" value="DUF688"/>
</dbReference>
<dbReference type="InParanoid" id="A0A7J7CMW1"/>
<proteinExistence type="predicted"/>
<dbReference type="OrthoDB" id="1925896at2759"/>
<dbReference type="Pfam" id="PF05097">
    <property type="entry name" value="DUF688"/>
    <property type="match status" value="1"/>
</dbReference>